<keyword evidence="11" id="KW-1185">Reference proteome</keyword>
<evidence type="ECO:0000256" key="5">
    <source>
        <dbReference type="ARBA" id="ARBA00023242"/>
    </source>
</evidence>
<evidence type="ECO:0000313" key="11">
    <source>
        <dbReference type="Proteomes" id="UP000268321"/>
    </source>
</evidence>
<dbReference type="GO" id="GO:0006384">
    <property type="term" value="P:transcription initiation at RNA polymerase III promoter"/>
    <property type="evidence" value="ECO:0007669"/>
    <property type="project" value="InterPro"/>
</dbReference>
<dbReference type="InterPro" id="IPR035625">
    <property type="entry name" value="Tfc3-like_eWH"/>
</dbReference>
<comment type="subcellular location">
    <subcellularLocation>
        <location evidence="1">Nucleus</location>
    </subcellularLocation>
</comment>
<evidence type="ECO:0000259" key="8">
    <source>
        <dbReference type="Pfam" id="PF04182"/>
    </source>
</evidence>
<dbReference type="Pfam" id="PF20222">
    <property type="entry name" value="DUF6581"/>
    <property type="match status" value="1"/>
</dbReference>
<evidence type="ECO:0000256" key="3">
    <source>
        <dbReference type="ARBA" id="ARBA00023125"/>
    </source>
</evidence>
<evidence type="ECO:0000256" key="1">
    <source>
        <dbReference type="ARBA" id="ARBA00004123"/>
    </source>
</evidence>
<dbReference type="GO" id="GO:0000127">
    <property type="term" value="C:transcription factor TFIIIC complex"/>
    <property type="evidence" value="ECO:0007669"/>
    <property type="project" value="InterPro"/>
</dbReference>
<dbReference type="InterPro" id="IPR007309">
    <property type="entry name" value="TFIIIC_Bblock-bd"/>
</dbReference>
<feature type="compositionally biased region" description="Basic and acidic residues" evidence="6">
    <location>
        <begin position="942"/>
        <end position="958"/>
    </location>
</feature>
<feature type="chain" id="PRO_5020771883" evidence="7">
    <location>
        <begin position="22"/>
        <end position="1222"/>
    </location>
</feature>
<dbReference type="CDD" id="cd16169">
    <property type="entry name" value="Tau138_eWH"/>
    <property type="match status" value="1"/>
</dbReference>
<dbReference type="AlphaFoldDB" id="A0A4P9ZJP4"/>
<feature type="region of interest" description="Disordered" evidence="6">
    <location>
        <begin position="291"/>
        <end position="319"/>
    </location>
</feature>
<evidence type="ECO:0000259" key="9">
    <source>
        <dbReference type="Pfam" id="PF20222"/>
    </source>
</evidence>
<evidence type="ECO:0000313" key="10">
    <source>
        <dbReference type="EMBL" id="RKP32300.1"/>
    </source>
</evidence>
<evidence type="ECO:0000256" key="6">
    <source>
        <dbReference type="SAM" id="MobiDB-lite"/>
    </source>
</evidence>
<dbReference type="InterPro" id="IPR046488">
    <property type="entry name" value="Sfc3/Tfc3_C"/>
</dbReference>
<dbReference type="PANTHER" id="PTHR15180">
    <property type="entry name" value="GENERAL TRANSCRIPTION FACTOR 3C POLYPEPTIDE 1"/>
    <property type="match status" value="1"/>
</dbReference>
<organism evidence="10 11">
    <name type="scientific">Metschnikowia bicuspidata</name>
    <dbReference type="NCBI Taxonomy" id="27322"/>
    <lineage>
        <taxon>Eukaryota</taxon>
        <taxon>Fungi</taxon>
        <taxon>Dikarya</taxon>
        <taxon>Ascomycota</taxon>
        <taxon>Saccharomycotina</taxon>
        <taxon>Pichiomycetes</taxon>
        <taxon>Metschnikowiaceae</taxon>
        <taxon>Metschnikowia</taxon>
    </lineage>
</organism>
<reference evidence="11" key="1">
    <citation type="journal article" date="2018" name="Nat. Microbiol.">
        <title>Leveraging single-cell genomics to expand the fungal tree of life.</title>
        <authorList>
            <person name="Ahrendt S.R."/>
            <person name="Quandt C.A."/>
            <person name="Ciobanu D."/>
            <person name="Clum A."/>
            <person name="Salamov A."/>
            <person name="Andreopoulos B."/>
            <person name="Cheng J.F."/>
            <person name="Woyke T."/>
            <person name="Pelin A."/>
            <person name="Henrissat B."/>
            <person name="Reynolds N.K."/>
            <person name="Benny G.L."/>
            <person name="Smith M.E."/>
            <person name="James T.Y."/>
            <person name="Grigoriev I.V."/>
        </authorList>
    </citation>
    <scope>NUCLEOTIDE SEQUENCE [LARGE SCALE GENOMIC DNA]</scope>
    <source>
        <strain evidence="11">Baker2002</strain>
    </source>
</reference>
<dbReference type="PANTHER" id="PTHR15180:SF1">
    <property type="entry name" value="GENERAL TRANSCRIPTION FACTOR 3C POLYPEPTIDE 1"/>
    <property type="match status" value="1"/>
</dbReference>
<feature type="signal peptide" evidence="7">
    <location>
        <begin position="1"/>
        <end position="21"/>
    </location>
</feature>
<sequence length="1222" mass="136015">MLLKCTPGVLASHLLAAIAVADQISLDELWVHAREKLATDFVDDFQKNIIWRALAPNAGVLFVVRVSGREVPGATTLSYAALQLHAPDHSIAFSPTDKCKYLYLAGTTNYHKLVANLGEKPLQMLAVIARHGADGILNGQLAQESGQDIRSIGMRLQKLEAAGLVICRSVYVDKKHTNHLMHVRFAPDSLVAKQNAEVVDDICMTRDVKRTKTVILDALLHAPNRMRGFADLKKDLRLDRSVSEEKFFKAVCNKLHHGGYLEKVQVELPQTKQRVYALRFIRDIGDDTADGAVDDSGVADETGDAGDDNVAESEDAGSNVNETVSAVRPSFNLVFPPFHQMFHEITVRGAEGAKIGEIFKSMLGIADFRPFSRLFEVLPTYLSNSKTLKPYKKYAEPYDEYLAAKLYDHEGRIKFYRYFVTSVCKETRPKPAKYVLAPKSNKHTLQDLEWRLKTPVGRISTDAILSKRKRLLAAAEEAPTKRVKAERNDAIDVTDATERVGRAKKAEMAESASEEKLQLSLLPPTQLAQMAIDEQDARPRRARKALSYAEKTLRRRMRKSALRAARTPSSLSSLKRRTVLVQILEDEGGAAIANSALRKTLDARLSKTCETDNKTLMRDVAALVEDGVLETRPEDMGPSLRQTPRTVLVLTSHKAQLTEEHISALKARLLQQNSKKGLRGWRVVESELSFHHGAPKPLANAAVAAKRRIHVEKRIRAFRNAHETRVEIETSSTPAPDTATPAEVHDVFGPLRLRRKARKLATPVAAEAPVLGAKRPRRSLKLEKTHTTTIYRAVIVHRAFSRDAVDFGKIAQLICESDKELVRRKWGTLRRQFGGSEAVRKGVETFQHMVMQGIADGEISVADVEAARLDFFLDFWRRFDVSAELAVADDMPLYALFAQNQTCYDVLVRGEAAPELAERIEDASMRQKESMLASTLFAKATEEKELRTEEGREKKSETEAAPSISDRDELRSVLKSILSIDDGELNSAAAKEILTAYDANLVQRVADSMIRSREMALVYADERKKFVLSERFHHALSPRVLGARFFHEATAMRELLASVTRARKGLILSPGMTPGEMAALLQLVSDHQVDFMRIDRALKVDSYESRLIDREQIGCDLIAHTMIANAAPVRVSPVPVVGPCRPLWANLSLTVNTDLWTRVVVAIMYHVVFKPGLTRAGLHTRLCVALNSADLDLALGWLAANGCVEERGGFTATSSWQYVLGC</sequence>
<dbReference type="OrthoDB" id="68020at2759"/>
<evidence type="ECO:0000256" key="7">
    <source>
        <dbReference type="SAM" id="SignalP"/>
    </source>
</evidence>
<name>A0A4P9ZJP4_9ASCO</name>
<keyword evidence="2" id="KW-0597">Phosphoprotein</keyword>
<dbReference type="GO" id="GO:0003677">
    <property type="term" value="F:DNA binding"/>
    <property type="evidence" value="ECO:0007669"/>
    <property type="project" value="UniProtKB-KW"/>
</dbReference>
<keyword evidence="3" id="KW-0238">DNA-binding</keyword>
<feature type="domain" description="B-block binding subunit of TFIIIC" evidence="8">
    <location>
        <begin position="121"/>
        <end position="187"/>
    </location>
</feature>
<keyword evidence="5" id="KW-0539">Nucleus</keyword>
<evidence type="ECO:0000256" key="2">
    <source>
        <dbReference type="ARBA" id="ARBA00022553"/>
    </source>
</evidence>
<proteinExistence type="predicted"/>
<accession>A0A4P9ZJP4</accession>
<evidence type="ECO:0000256" key="4">
    <source>
        <dbReference type="ARBA" id="ARBA00023163"/>
    </source>
</evidence>
<dbReference type="GO" id="GO:0005634">
    <property type="term" value="C:nucleus"/>
    <property type="evidence" value="ECO:0007669"/>
    <property type="project" value="UniProtKB-SubCell"/>
</dbReference>
<feature type="compositionally biased region" description="Acidic residues" evidence="6">
    <location>
        <begin position="291"/>
        <end position="315"/>
    </location>
</feature>
<dbReference type="GO" id="GO:0042791">
    <property type="term" value="P:5S class rRNA transcription by RNA polymerase III"/>
    <property type="evidence" value="ECO:0007669"/>
    <property type="project" value="TreeGrafter"/>
</dbReference>
<dbReference type="Pfam" id="PF04182">
    <property type="entry name" value="B-block_TFIIIC"/>
    <property type="match status" value="1"/>
</dbReference>
<keyword evidence="4" id="KW-0804">Transcription</keyword>
<dbReference type="InterPro" id="IPR044210">
    <property type="entry name" value="Tfc3-like"/>
</dbReference>
<feature type="region of interest" description="Disordered" evidence="6">
    <location>
        <begin position="942"/>
        <end position="964"/>
    </location>
</feature>
<dbReference type="EMBL" id="ML004432">
    <property type="protein sequence ID" value="RKP32300.1"/>
    <property type="molecule type" value="Genomic_DNA"/>
</dbReference>
<protein>
    <submittedName>
        <fullName evidence="10">Uncharacterized protein</fullName>
    </submittedName>
</protein>
<feature type="domain" description="Transcription factor tau subunit sfc3/Tfc3 C-terminal" evidence="9">
    <location>
        <begin position="777"/>
        <end position="1179"/>
    </location>
</feature>
<gene>
    <name evidence="10" type="ORF">METBISCDRAFT_12273</name>
</gene>
<keyword evidence="7" id="KW-0732">Signal</keyword>
<dbReference type="Proteomes" id="UP000268321">
    <property type="component" value="Unassembled WGS sequence"/>
</dbReference>